<dbReference type="RefSeq" id="YP_009448662.1">
    <property type="nucleotide sequence ID" value="NC_036594.1"/>
</dbReference>
<evidence type="ECO:0000256" key="1">
    <source>
        <dbReference type="SAM" id="Phobius"/>
    </source>
</evidence>
<accession>A0A2I2L4C9</accession>
<keyword evidence="1 2" id="KW-0812">Transmembrane</keyword>
<dbReference type="EMBL" id="LT906555">
    <property type="protein sequence ID" value="SNW62360.1"/>
    <property type="molecule type" value="Genomic_DNA"/>
</dbReference>
<reference evidence="2" key="1">
    <citation type="submission" date="2017-08" db="EMBL/GenBank/DDBJ databases">
        <authorList>
            <consortium name="Urmite Genomes"/>
        </authorList>
    </citation>
    <scope>NUCLEOTIDE SEQUENCE [LARGE SCALE GENOMIC DNA]</scope>
    <source>
        <strain evidence="2">IHUMI-LCC2</strain>
    </source>
</reference>
<protein>
    <submittedName>
        <fullName evidence="2">Transmembrane domain-containing protein</fullName>
    </submittedName>
</protein>
<keyword evidence="1" id="KW-1133">Transmembrane helix</keyword>
<keyword evidence="1" id="KW-0472">Membrane</keyword>
<dbReference type="Proteomes" id="UP000236316">
    <property type="component" value="Segment"/>
</dbReference>
<evidence type="ECO:0000313" key="2">
    <source>
        <dbReference type="EMBL" id="SNW62360.1"/>
    </source>
</evidence>
<evidence type="ECO:0000313" key="3">
    <source>
        <dbReference type="Proteomes" id="UP000236316"/>
    </source>
</evidence>
<keyword evidence="3" id="KW-1185">Reference proteome</keyword>
<feature type="transmembrane region" description="Helical" evidence="1">
    <location>
        <begin position="200"/>
        <end position="218"/>
    </location>
</feature>
<gene>
    <name evidence="2" type="ORF">ORPV_456</name>
</gene>
<dbReference type="KEGG" id="vg:35382246"/>
<sequence length="219" mass="24744">MLTATIIGSAFTAIGIAGKAISTNRYNKIMKINYSIPTDPKVEHIGSIFNTSNKIVRISELSHPRKYLGFSFGPLFYASNGMFNGDIEQNVRHMTLKYSASQDEYVFSKKYKSYMFADNGVTSRCLKYEDAKRFLEEDHNINLENIDNLGGMMKIEVADNKMLNLCAHYKYEDGRKVISSIGNNRVQLARQVTNQHNYDICIYIGAGLISVGTLLHFIV</sequence>
<feature type="transmembrane region" description="Helical" evidence="1">
    <location>
        <begin position="6"/>
        <end position="22"/>
    </location>
</feature>
<organism evidence="2">
    <name type="scientific">Orpheovirus IHUMI-LCC2</name>
    <dbReference type="NCBI Taxonomy" id="2023057"/>
    <lineage>
        <taxon>Viruses</taxon>
        <taxon>Varidnaviria</taxon>
        <taxon>Bamfordvirae</taxon>
        <taxon>Nucleocytoviricota</taxon>
        <taxon>Megaviricetes</taxon>
        <taxon>Pimascovirales</taxon>
        <taxon>Ocovirineae</taxon>
        <taxon>Orpheoviridae</taxon>
        <taxon>Alphaorpheovirus</taxon>
        <taxon>Alphaorpheovirus massiliense</taxon>
    </lineage>
</organism>
<dbReference type="GeneID" id="35382246"/>
<proteinExistence type="predicted"/>
<name>A0A2I2L4C9_9VIRU</name>